<reference evidence="1 2" key="1">
    <citation type="submission" date="2022-01" db="EMBL/GenBank/DDBJ databases">
        <title>Labilibaculum sp. nov, a marine bacterium isolated from Antarctica.</title>
        <authorList>
            <person name="Dai W."/>
        </authorList>
    </citation>
    <scope>NUCLEOTIDE SEQUENCE [LARGE SCALE GENOMIC DNA]</scope>
    <source>
        <strain evidence="1 2">DW002</strain>
    </source>
</reference>
<dbReference type="RefSeq" id="WP_275111753.1">
    <property type="nucleotide sequence ID" value="NZ_JAKJSC010000010.1"/>
</dbReference>
<accession>A0ABT5VYD7</accession>
<keyword evidence="2" id="KW-1185">Reference proteome</keyword>
<evidence type="ECO:0000313" key="1">
    <source>
        <dbReference type="EMBL" id="MDE5420423.1"/>
    </source>
</evidence>
<dbReference type="Proteomes" id="UP001528920">
    <property type="component" value="Unassembled WGS sequence"/>
</dbReference>
<proteinExistence type="predicted"/>
<dbReference type="EMBL" id="JAKJSC010000010">
    <property type="protein sequence ID" value="MDE5420423.1"/>
    <property type="molecule type" value="Genomic_DNA"/>
</dbReference>
<sequence length="106" mass="12523">MVKVRIPRSEDRLLGLLVKINERHKATKKKSLLNGAVNMDRLVEKSNSIRSLKDQQPEKSISYREFRKENDLKFISKEIRSIRNLLLTVYPDEPNILKEWGFELND</sequence>
<gene>
    <name evidence="1" type="ORF">L3049_20730</name>
</gene>
<name>A0ABT5VYD7_9BACT</name>
<organism evidence="1 2">
    <name type="scientific">Paralabilibaculum antarcticum</name>
    <dbReference type="NCBI Taxonomy" id="2912572"/>
    <lineage>
        <taxon>Bacteria</taxon>
        <taxon>Pseudomonadati</taxon>
        <taxon>Bacteroidota</taxon>
        <taxon>Bacteroidia</taxon>
        <taxon>Marinilabiliales</taxon>
        <taxon>Marinifilaceae</taxon>
        <taxon>Paralabilibaculum</taxon>
    </lineage>
</organism>
<protein>
    <recommendedName>
        <fullName evidence="3">Transposase</fullName>
    </recommendedName>
</protein>
<evidence type="ECO:0008006" key="3">
    <source>
        <dbReference type="Google" id="ProtNLM"/>
    </source>
</evidence>
<comment type="caution">
    <text evidence="1">The sequence shown here is derived from an EMBL/GenBank/DDBJ whole genome shotgun (WGS) entry which is preliminary data.</text>
</comment>
<evidence type="ECO:0000313" key="2">
    <source>
        <dbReference type="Proteomes" id="UP001528920"/>
    </source>
</evidence>